<dbReference type="PROSITE" id="PS51832">
    <property type="entry name" value="HD_GYP"/>
    <property type="match status" value="1"/>
</dbReference>
<dbReference type="Pfam" id="PF13487">
    <property type="entry name" value="HD_5"/>
    <property type="match status" value="1"/>
</dbReference>
<feature type="domain" description="HD-GYP" evidence="1">
    <location>
        <begin position="117"/>
        <end position="314"/>
    </location>
</feature>
<protein>
    <submittedName>
        <fullName evidence="2">HD-GYP domain-containing protein</fullName>
    </submittedName>
</protein>
<dbReference type="Proteomes" id="UP001209318">
    <property type="component" value="Unassembled WGS sequence"/>
</dbReference>
<proteinExistence type="predicted"/>
<dbReference type="SUPFAM" id="SSF109604">
    <property type="entry name" value="HD-domain/PDEase-like"/>
    <property type="match status" value="1"/>
</dbReference>
<dbReference type="EMBL" id="JAOUSF010000006">
    <property type="protein sequence ID" value="MCU9615130.1"/>
    <property type="molecule type" value="Genomic_DNA"/>
</dbReference>
<evidence type="ECO:0000313" key="2">
    <source>
        <dbReference type="EMBL" id="MCU9615130.1"/>
    </source>
</evidence>
<dbReference type="SMART" id="SM00471">
    <property type="entry name" value="HDc"/>
    <property type="match status" value="1"/>
</dbReference>
<organism evidence="2 3">
    <name type="scientific">Perspicuibacillus lycopersici</name>
    <dbReference type="NCBI Taxonomy" id="1325689"/>
    <lineage>
        <taxon>Bacteria</taxon>
        <taxon>Bacillati</taxon>
        <taxon>Bacillota</taxon>
        <taxon>Bacilli</taxon>
        <taxon>Bacillales</taxon>
        <taxon>Bacillaceae</taxon>
        <taxon>Perspicuibacillus</taxon>
    </lineage>
</organism>
<dbReference type="InterPro" id="IPR003607">
    <property type="entry name" value="HD/PDEase_dom"/>
</dbReference>
<accession>A0AAE3LNU8</accession>
<dbReference type="AlphaFoldDB" id="A0AAE3LNU8"/>
<gene>
    <name evidence="2" type="ORF">OEV98_16460</name>
</gene>
<reference evidence="2" key="1">
    <citation type="submission" date="2022-10" db="EMBL/GenBank/DDBJ databases">
        <title>Description of Fervidibacillus gen. nov. in the family Fervidibacillaceae fam. nov. with two species, Fervidibacillus albus sp. nov., and Fervidibacillus halotolerans sp. nov., isolated from tidal flat sediments.</title>
        <authorList>
            <person name="Kwon K.K."/>
            <person name="Yang S.-H."/>
        </authorList>
    </citation>
    <scope>NUCLEOTIDE SEQUENCE</scope>
    <source>
        <strain evidence="2">JCM 19140</strain>
    </source>
</reference>
<name>A0AAE3LNU8_9BACI</name>
<comment type="caution">
    <text evidence="2">The sequence shown here is derived from an EMBL/GenBank/DDBJ whole genome shotgun (WGS) entry which is preliminary data.</text>
</comment>
<dbReference type="PANTHER" id="PTHR43155:SF2">
    <property type="entry name" value="CYCLIC DI-GMP PHOSPHODIESTERASE PA4108"/>
    <property type="match status" value="1"/>
</dbReference>
<dbReference type="InterPro" id="IPR037522">
    <property type="entry name" value="HD_GYP_dom"/>
</dbReference>
<dbReference type="PANTHER" id="PTHR43155">
    <property type="entry name" value="CYCLIC DI-GMP PHOSPHODIESTERASE PA4108-RELATED"/>
    <property type="match status" value="1"/>
</dbReference>
<keyword evidence="3" id="KW-1185">Reference proteome</keyword>
<dbReference type="RefSeq" id="WP_263074443.1">
    <property type="nucleotide sequence ID" value="NZ_JAOUSF010000006.1"/>
</dbReference>
<evidence type="ECO:0000259" key="1">
    <source>
        <dbReference type="PROSITE" id="PS51832"/>
    </source>
</evidence>
<evidence type="ECO:0000313" key="3">
    <source>
        <dbReference type="Proteomes" id="UP001209318"/>
    </source>
</evidence>
<dbReference type="CDD" id="cd00077">
    <property type="entry name" value="HDc"/>
    <property type="match status" value="1"/>
</dbReference>
<sequence length="314" mass="35640">MHFKDFGVIFKNTGESIEKVTLRGMNIELLASYDGTEIIKIHLLTGMRWGIGPSDGWDALEYIHILEGKLQIHTGPNKIVASTGDYLKMIPIKNVCLFQAIEDTMLLYITSKPVFHNFSNELENYKQIANSVEEKDGYTFGHCNRIMNISMMLGEKLNLSSQELYQLNIGAFLHDVGKIKIPDSILLKPGKLTDEEWEQIKMHPIYGHNFLVESGYPFLINAAKIVEQHHERYDGSGYPYGLKGDEILIGSAIVAVVDSYDAMTSDRIYRKALSKEQAITELRNGSGSLYHPDVVQAFISIKDKIFNYKKERNQ</sequence>
<dbReference type="Gene3D" id="1.10.3210.10">
    <property type="entry name" value="Hypothetical protein af1432"/>
    <property type="match status" value="1"/>
</dbReference>